<reference evidence="4" key="2">
    <citation type="journal article" date="2017" name="Nat. Plants">
        <title>The Aegilops tauschii genome reveals multiple impacts of transposons.</title>
        <authorList>
            <person name="Zhao G."/>
            <person name="Zou C."/>
            <person name="Li K."/>
            <person name="Wang K."/>
            <person name="Li T."/>
            <person name="Gao L."/>
            <person name="Zhang X."/>
            <person name="Wang H."/>
            <person name="Yang Z."/>
            <person name="Liu X."/>
            <person name="Jiang W."/>
            <person name="Mao L."/>
            <person name="Kong X."/>
            <person name="Jiao Y."/>
            <person name="Jia J."/>
        </authorList>
    </citation>
    <scope>NUCLEOTIDE SEQUENCE [LARGE SCALE GENOMIC DNA]</scope>
    <source>
        <strain evidence="4">cv. AL8/78</strain>
    </source>
</reference>
<evidence type="ECO:0000256" key="1">
    <source>
        <dbReference type="ARBA" id="ARBA00022574"/>
    </source>
</evidence>
<evidence type="ECO:0000313" key="3">
    <source>
        <dbReference type="EnsemblPlants" id="AET4Gv20611900.6"/>
    </source>
</evidence>
<reference evidence="3" key="5">
    <citation type="journal article" date="2021" name="G3 (Bethesda)">
        <title>Aegilops tauschii genome assembly Aet v5.0 features greater sequence contiguity and improved annotation.</title>
        <authorList>
            <person name="Wang L."/>
            <person name="Zhu T."/>
            <person name="Rodriguez J.C."/>
            <person name="Deal K.R."/>
            <person name="Dubcovsky J."/>
            <person name="McGuire P.E."/>
            <person name="Lux T."/>
            <person name="Spannagl M."/>
            <person name="Mayer K.F.X."/>
            <person name="Baldrich P."/>
            <person name="Meyers B.C."/>
            <person name="Huo N."/>
            <person name="Gu Y.Q."/>
            <person name="Zhou H."/>
            <person name="Devos K.M."/>
            <person name="Bennetzen J.L."/>
            <person name="Unver T."/>
            <person name="Budak H."/>
            <person name="Gulick P.J."/>
            <person name="Galiba G."/>
            <person name="Kalapos B."/>
            <person name="Nelson D.R."/>
            <person name="Li P."/>
            <person name="You F.M."/>
            <person name="Luo M.C."/>
            <person name="Dvorak J."/>
        </authorList>
    </citation>
    <scope>NUCLEOTIDE SEQUENCE [LARGE SCALE GENOMIC DNA]</scope>
    <source>
        <strain evidence="3">cv. AL8/78</strain>
    </source>
</reference>
<dbReference type="InterPro" id="IPR001680">
    <property type="entry name" value="WD40_rpt"/>
</dbReference>
<dbReference type="PANTHER" id="PTHR10971">
    <property type="entry name" value="MRNA EXPORT FACTOR AND BUB3"/>
    <property type="match status" value="1"/>
</dbReference>
<evidence type="ECO:0008006" key="5">
    <source>
        <dbReference type="Google" id="ProtNLM"/>
    </source>
</evidence>
<dbReference type="Pfam" id="PF00400">
    <property type="entry name" value="WD40"/>
    <property type="match status" value="2"/>
</dbReference>
<evidence type="ECO:0000313" key="4">
    <source>
        <dbReference type="Proteomes" id="UP000015105"/>
    </source>
</evidence>
<protein>
    <recommendedName>
        <fullName evidence="5">Mitotic checkpoint protein BUB3</fullName>
    </recommendedName>
</protein>
<keyword evidence="2" id="KW-0677">Repeat</keyword>
<dbReference type="Proteomes" id="UP000015105">
    <property type="component" value="Chromosome 4D"/>
</dbReference>
<dbReference type="EnsemblPlants" id="AET4Gv20611900.6">
    <property type="protein sequence ID" value="AET4Gv20611900.6"/>
    <property type="gene ID" value="AET4Gv20611900"/>
</dbReference>
<dbReference type="InterPro" id="IPR036322">
    <property type="entry name" value="WD40_repeat_dom_sf"/>
</dbReference>
<evidence type="ECO:0000256" key="2">
    <source>
        <dbReference type="ARBA" id="ARBA00022737"/>
    </source>
</evidence>
<dbReference type="AlphaFoldDB" id="A0A453IMK5"/>
<proteinExistence type="predicted"/>
<sequence>RCLRSPFRAALPFSSLRPFWIQISNPPTVFPPPCTKYLTRFLFLPPPTMSDAPGAAASAMGSGRELANPPSDGISNLRFSNHSDHLLVSSWDKTVRLYDAEASLLKGEFAHPGPVLDCCFHDDSSGFSAGADHTVRRLSFTSSKEDVLGRHDAPVRCVEYSYAAGTCNYIQLDCSCVYVFGRTFSGQILMQIDSVKPKVIYCINHIIIKDAVDF</sequence>
<name>A0A453IMK5_AEGTS</name>
<accession>A0A453IMK5</accession>
<dbReference type="SMART" id="SM00320">
    <property type="entry name" value="WD40"/>
    <property type="match status" value="2"/>
</dbReference>
<keyword evidence="1" id="KW-0853">WD repeat</keyword>
<keyword evidence="4" id="KW-1185">Reference proteome</keyword>
<dbReference type="Gramene" id="AET4Gv20611900.6">
    <property type="protein sequence ID" value="AET4Gv20611900.6"/>
    <property type="gene ID" value="AET4Gv20611900"/>
</dbReference>
<reference evidence="3" key="3">
    <citation type="journal article" date="2017" name="Nature">
        <title>Genome sequence of the progenitor of the wheat D genome Aegilops tauschii.</title>
        <authorList>
            <person name="Luo M.C."/>
            <person name="Gu Y.Q."/>
            <person name="Puiu D."/>
            <person name="Wang H."/>
            <person name="Twardziok S.O."/>
            <person name="Deal K.R."/>
            <person name="Huo N."/>
            <person name="Zhu T."/>
            <person name="Wang L."/>
            <person name="Wang Y."/>
            <person name="McGuire P.E."/>
            <person name="Liu S."/>
            <person name="Long H."/>
            <person name="Ramasamy R.K."/>
            <person name="Rodriguez J.C."/>
            <person name="Van S.L."/>
            <person name="Yuan L."/>
            <person name="Wang Z."/>
            <person name="Xia Z."/>
            <person name="Xiao L."/>
            <person name="Anderson O.D."/>
            <person name="Ouyang S."/>
            <person name="Liang Y."/>
            <person name="Zimin A.V."/>
            <person name="Pertea G."/>
            <person name="Qi P."/>
            <person name="Bennetzen J.L."/>
            <person name="Dai X."/>
            <person name="Dawson M.W."/>
            <person name="Muller H.G."/>
            <person name="Kugler K."/>
            <person name="Rivarola-Duarte L."/>
            <person name="Spannagl M."/>
            <person name="Mayer K.F.X."/>
            <person name="Lu F.H."/>
            <person name="Bevan M.W."/>
            <person name="Leroy P."/>
            <person name="Li P."/>
            <person name="You F.M."/>
            <person name="Sun Q."/>
            <person name="Liu Z."/>
            <person name="Lyons E."/>
            <person name="Wicker T."/>
            <person name="Salzberg S.L."/>
            <person name="Devos K.M."/>
            <person name="Dvorak J."/>
        </authorList>
    </citation>
    <scope>NUCLEOTIDE SEQUENCE [LARGE SCALE GENOMIC DNA]</scope>
    <source>
        <strain evidence="3">cv. AL8/78</strain>
    </source>
</reference>
<organism evidence="3 4">
    <name type="scientific">Aegilops tauschii subsp. strangulata</name>
    <name type="common">Goatgrass</name>
    <dbReference type="NCBI Taxonomy" id="200361"/>
    <lineage>
        <taxon>Eukaryota</taxon>
        <taxon>Viridiplantae</taxon>
        <taxon>Streptophyta</taxon>
        <taxon>Embryophyta</taxon>
        <taxon>Tracheophyta</taxon>
        <taxon>Spermatophyta</taxon>
        <taxon>Magnoliopsida</taxon>
        <taxon>Liliopsida</taxon>
        <taxon>Poales</taxon>
        <taxon>Poaceae</taxon>
        <taxon>BOP clade</taxon>
        <taxon>Pooideae</taxon>
        <taxon>Triticodae</taxon>
        <taxon>Triticeae</taxon>
        <taxon>Triticinae</taxon>
        <taxon>Aegilops</taxon>
    </lineage>
</organism>
<dbReference type="Gene3D" id="2.130.10.10">
    <property type="entry name" value="YVTN repeat-like/Quinoprotein amine dehydrogenase"/>
    <property type="match status" value="1"/>
</dbReference>
<dbReference type="SUPFAM" id="SSF50978">
    <property type="entry name" value="WD40 repeat-like"/>
    <property type="match status" value="1"/>
</dbReference>
<dbReference type="InterPro" id="IPR015943">
    <property type="entry name" value="WD40/YVTN_repeat-like_dom_sf"/>
</dbReference>
<reference evidence="3" key="4">
    <citation type="submission" date="2019-03" db="UniProtKB">
        <authorList>
            <consortium name="EnsemblPlants"/>
        </authorList>
    </citation>
    <scope>IDENTIFICATION</scope>
</reference>
<reference evidence="4" key="1">
    <citation type="journal article" date="2014" name="Science">
        <title>Ancient hybridizations among the ancestral genomes of bread wheat.</title>
        <authorList>
            <consortium name="International Wheat Genome Sequencing Consortium,"/>
            <person name="Marcussen T."/>
            <person name="Sandve S.R."/>
            <person name="Heier L."/>
            <person name="Spannagl M."/>
            <person name="Pfeifer M."/>
            <person name="Jakobsen K.S."/>
            <person name="Wulff B.B."/>
            <person name="Steuernagel B."/>
            <person name="Mayer K.F."/>
            <person name="Olsen O.A."/>
        </authorList>
    </citation>
    <scope>NUCLEOTIDE SEQUENCE [LARGE SCALE GENOMIC DNA]</scope>
    <source>
        <strain evidence="4">cv. AL8/78</strain>
    </source>
</reference>